<proteinExistence type="predicted"/>
<feature type="region of interest" description="Disordered" evidence="1">
    <location>
        <begin position="55"/>
        <end position="83"/>
    </location>
</feature>
<evidence type="ECO:0000313" key="2">
    <source>
        <dbReference type="EMBL" id="CAK9214899.1"/>
    </source>
</evidence>
<name>A0ABP0U8X6_9BRYO</name>
<reference evidence="2" key="1">
    <citation type="submission" date="2024-02" db="EMBL/GenBank/DDBJ databases">
        <authorList>
            <consortium name="ELIXIR-Norway"/>
            <consortium name="Elixir Norway"/>
        </authorList>
    </citation>
    <scope>NUCLEOTIDE SEQUENCE</scope>
</reference>
<evidence type="ECO:0000256" key="1">
    <source>
        <dbReference type="SAM" id="MobiDB-lite"/>
    </source>
</evidence>
<protein>
    <recommendedName>
        <fullName evidence="4">Ribosomal protein S3</fullName>
    </recommendedName>
</protein>
<dbReference type="Proteomes" id="UP001497512">
    <property type="component" value="Chromosome 2"/>
</dbReference>
<feature type="compositionally biased region" description="Basic and acidic residues" evidence="1">
    <location>
        <begin position="74"/>
        <end position="83"/>
    </location>
</feature>
<gene>
    <name evidence="2" type="ORF">CSSPTR1EN2_LOCUS12462</name>
</gene>
<organism evidence="2 3">
    <name type="scientific">Sphagnum troendelagicum</name>
    <dbReference type="NCBI Taxonomy" id="128251"/>
    <lineage>
        <taxon>Eukaryota</taxon>
        <taxon>Viridiplantae</taxon>
        <taxon>Streptophyta</taxon>
        <taxon>Embryophyta</taxon>
        <taxon>Bryophyta</taxon>
        <taxon>Sphagnophytina</taxon>
        <taxon>Sphagnopsida</taxon>
        <taxon>Sphagnales</taxon>
        <taxon>Sphagnaceae</taxon>
        <taxon>Sphagnum</taxon>
    </lineage>
</organism>
<evidence type="ECO:0000313" key="3">
    <source>
        <dbReference type="Proteomes" id="UP001497512"/>
    </source>
</evidence>
<accession>A0ABP0U8X6</accession>
<sequence length="83" mass="9323">MKLALSELQDRCSKNIRGTIKHQRIEAKERLVFGGKRRVQVGPVFHRENGRFPSHIKRVRGGRSPYGSLNGGVRKSDGPGKTQ</sequence>
<evidence type="ECO:0008006" key="4">
    <source>
        <dbReference type="Google" id="ProtNLM"/>
    </source>
</evidence>
<keyword evidence="3" id="KW-1185">Reference proteome</keyword>
<dbReference type="EMBL" id="OZ019894">
    <property type="protein sequence ID" value="CAK9214899.1"/>
    <property type="molecule type" value="Genomic_DNA"/>
</dbReference>